<keyword evidence="16" id="KW-0812">Transmembrane</keyword>
<dbReference type="GO" id="GO:0005794">
    <property type="term" value="C:Golgi apparatus"/>
    <property type="evidence" value="ECO:0007669"/>
    <property type="project" value="UniProtKB-SubCell"/>
</dbReference>
<protein>
    <recommendedName>
        <fullName evidence="15">Neutral ceramidase</fullName>
        <ecNumber evidence="15">3.5.1.23</ecNumber>
    </recommendedName>
</protein>
<dbReference type="PANTHER" id="PTHR12670">
    <property type="entry name" value="CERAMIDASE"/>
    <property type="match status" value="1"/>
</dbReference>
<evidence type="ECO:0000256" key="14">
    <source>
        <dbReference type="PIRSR" id="PIRSR606823-2"/>
    </source>
</evidence>
<reference evidence="21" key="3">
    <citation type="submission" date="2015-04" db="UniProtKB">
        <authorList>
            <consortium name="EnsemblPlants"/>
        </authorList>
    </citation>
    <scope>IDENTIFICATION</scope>
    <source>
        <strain evidence="21">cv. Jemalong A17</strain>
    </source>
</reference>
<dbReference type="ExpressionAtlas" id="G7K4V4">
    <property type="expression patterns" value="differential"/>
</dbReference>
<dbReference type="InterPro" id="IPR031329">
    <property type="entry name" value="NEUT/ALK_ceramidase_N"/>
</dbReference>
<evidence type="ECO:0000256" key="15">
    <source>
        <dbReference type="RuleBase" id="RU366019"/>
    </source>
</evidence>
<feature type="domain" description="Neutral/alkaline non-lysosomal ceramidase C-terminal" evidence="18">
    <location>
        <begin position="613"/>
        <end position="776"/>
    </location>
</feature>
<evidence type="ECO:0000256" key="6">
    <source>
        <dbReference type="ARBA" id="ARBA00022729"/>
    </source>
</evidence>
<dbReference type="InterPro" id="IPR031331">
    <property type="entry name" value="NEUT/ALK_ceramidase_C"/>
</dbReference>
<sequence length="778" mass="85651">MQFPSLSNLNVWRVSATMTVWTFLLLTILLLKSDVAYCNYLVGLGSYDITGPAADVNMMGYANTEQIASGVHFRLRSRAFIVAEPKGNRLVFVNLDACMGAQLVTIKVLERLKARYGDVYTENNVAISGIHTHAGPGGYLQYVVYIVTSLGFVRQSFDALVDGIEKSIVQAHENLRPGSIFVNKGELLDAGVNRSPSAYLNNPAAERSKYKYNVDKEMSLLKFVDDEWGPSGSFNWFATHGTSMSRTNSLISGDNKGAAARFMEDWFERKSSVRKDSVGFEDDGLPRRISNIIPSLHDNHHELLELAASFQSPPGRPAAKTSSVARRVRGALRQVNKPRFVSAFCQSNCGDVSPNVLGAFCTDTGLPCDFNHSTCGGKNELCYGRGPGYPDEFESTRIIGERQFKKAVELFNGASEQIKGKVDFRHAYLDFSKLEVNVSSNGASKVVKTCPAAMGFGFAAGTTDGPGAFDFKQGDDQGNPFWKLVRNLLKTPDKEQIACQQPKPILLDTGEMKLPYDWAPTILPIQILRIGQFFILSVPGEFTTMAGRRLRDAVKTVLSGDKSLGSNIHVVIAGLTNTYSQYVTTYEEYEVQRYEGASTLYGPHTLDAYIQEFKKLAHALINGQPVESGPQPPDLLDKQIGLLTPVVMDGTPLGTSFGDCSSDVPKNSTFKRGDTVSVTFWSACPRNDLMTEGTFSLVEYLQGKDTWVPAYDDDDFCVRFKWSRPFKLSTHSKAAIEWRIPQDVAPGVYRIKHFGAAKGLLGSIRHFTGSSSAFVVAH</sequence>
<dbReference type="GO" id="GO:0005576">
    <property type="term" value="C:extracellular region"/>
    <property type="evidence" value="ECO:0000318"/>
    <property type="project" value="GO_Central"/>
</dbReference>
<evidence type="ECO:0000256" key="5">
    <source>
        <dbReference type="ARBA" id="ARBA00022525"/>
    </source>
</evidence>
<dbReference type="AlphaFoldDB" id="G7K4V4"/>
<dbReference type="GO" id="GO:0034599">
    <property type="term" value="P:cellular response to oxidative stress"/>
    <property type="evidence" value="ECO:0007669"/>
    <property type="project" value="UniProtKB-ARBA"/>
</dbReference>
<dbReference type="EnsemblPlants" id="AET00874">
    <property type="protein sequence ID" value="AET00874"/>
    <property type="gene ID" value="MTR_5g096890"/>
</dbReference>
<evidence type="ECO:0000259" key="18">
    <source>
        <dbReference type="Pfam" id="PF17048"/>
    </source>
</evidence>
<keyword evidence="22" id="KW-1185">Reference proteome</keyword>
<accession>A0A0C3XV35</accession>
<keyword evidence="10" id="KW-0333">Golgi apparatus</keyword>
<feature type="transmembrane region" description="Helical" evidence="16">
    <location>
        <begin position="12"/>
        <end position="31"/>
    </location>
</feature>
<feature type="binding site" evidence="14">
    <location>
        <position position="131"/>
    </location>
    <ligand>
        <name>Zn(2+)</name>
        <dbReference type="ChEBI" id="CHEBI:29105"/>
    </ligand>
</feature>
<evidence type="ECO:0000313" key="20">
    <source>
        <dbReference type="EMBL" id="RHN58080.1"/>
    </source>
</evidence>
<name>G7K4V4_MEDTR</name>
<dbReference type="EC" id="3.5.1.23" evidence="15"/>
<evidence type="ECO:0000256" key="13">
    <source>
        <dbReference type="PIRSR" id="PIRSR606823-1"/>
    </source>
</evidence>
<reference evidence="19 22" key="1">
    <citation type="journal article" date="2011" name="Nature">
        <title>The Medicago genome provides insight into the evolution of rhizobial symbioses.</title>
        <authorList>
            <person name="Young N.D."/>
            <person name="Debelle F."/>
            <person name="Oldroyd G.E."/>
            <person name="Geurts R."/>
            <person name="Cannon S.B."/>
            <person name="Udvardi M.K."/>
            <person name="Benedito V.A."/>
            <person name="Mayer K.F."/>
            <person name="Gouzy J."/>
            <person name="Schoof H."/>
            <person name="Van de Peer Y."/>
            <person name="Proost S."/>
            <person name="Cook D.R."/>
            <person name="Meyers B.C."/>
            <person name="Spannagl M."/>
            <person name="Cheung F."/>
            <person name="De Mita S."/>
            <person name="Krishnakumar V."/>
            <person name="Gundlach H."/>
            <person name="Zhou S."/>
            <person name="Mudge J."/>
            <person name="Bharti A.K."/>
            <person name="Murray J.D."/>
            <person name="Naoumkina M.A."/>
            <person name="Rosen B."/>
            <person name="Silverstein K.A."/>
            <person name="Tang H."/>
            <person name="Rombauts S."/>
            <person name="Zhao P.X."/>
            <person name="Zhou P."/>
            <person name="Barbe V."/>
            <person name="Bardou P."/>
            <person name="Bechner M."/>
            <person name="Bellec A."/>
            <person name="Berger A."/>
            <person name="Berges H."/>
            <person name="Bidwell S."/>
            <person name="Bisseling T."/>
            <person name="Choisne N."/>
            <person name="Couloux A."/>
            <person name="Denny R."/>
            <person name="Deshpande S."/>
            <person name="Dai X."/>
            <person name="Doyle J.J."/>
            <person name="Dudez A.M."/>
            <person name="Farmer A.D."/>
            <person name="Fouteau S."/>
            <person name="Franken C."/>
            <person name="Gibelin C."/>
            <person name="Gish J."/>
            <person name="Goldstein S."/>
            <person name="Gonzalez A.J."/>
            <person name="Green P.J."/>
            <person name="Hallab A."/>
            <person name="Hartog M."/>
            <person name="Hua A."/>
            <person name="Humphray S.J."/>
            <person name="Jeong D.H."/>
            <person name="Jing Y."/>
            <person name="Jocker A."/>
            <person name="Kenton S.M."/>
            <person name="Kim D.J."/>
            <person name="Klee K."/>
            <person name="Lai H."/>
            <person name="Lang C."/>
            <person name="Lin S."/>
            <person name="Macmil S.L."/>
            <person name="Magdelenat G."/>
            <person name="Matthews L."/>
            <person name="McCorrison J."/>
            <person name="Monaghan E.L."/>
            <person name="Mun J.H."/>
            <person name="Najar F.Z."/>
            <person name="Nicholson C."/>
            <person name="Noirot C."/>
            <person name="O'Bleness M."/>
            <person name="Paule C.R."/>
            <person name="Poulain J."/>
            <person name="Prion F."/>
            <person name="Qin B."/>
            <person name="Qu C."/>
            <person name="Retzel E.F."/>
            <person name="Riddle C."/>
            <person name="Sallet E."/>
            <person name="Samain S."/>
            <person name="Samson N."/>
            <person name="Sanders I."/>
            <person name="Saurat O."/>
            <person name="Scarpelli C."/>
            <person name="Schiex T."/>
            <person name="Segurens B."/>
            <person name="Severin A.J."/>
            <person name="Sherrier D.J."/>
            <person name="Shi R."/>
            <person name="Sims S."/>
            <person name="Singer S.R."/>
            <person name="Sinharoy S."/>
            <person name="Sterck L."/>
            <person name="Viollet A."/>
            <person name="Wang B.B."/>
            <person name="Wang K."/>
            <person name="Wang M."/>
            <person name="Wang X."/>
            <person name="Warfsmann J."/>
            <person name="Weissenbach J."/>
            <person name="White D.D."/>
            <person name="White J.D."/>
            <person name="Wiley G.B."/>
            <person name="Wincker P."/>
            <person name="Xing Y."/>
            <person name="Yang L."/>
            <person name="Yao Z."/>
            <person name="Ying F."/>
            <person name="Zhai J."/>
            <person name="Zhou L."/>
            <person name="Zuber A."/>
            <person name="Denarie J."/>
            <person name="Dixon R.A."/>
            <person name="May G.D."/>
            <person name="Schwartz D.C."/>
            <person name="Rogers J."/>
            <person name="Quetier F."/>
            <person name="Town C.D."/>
            <person name="Roe B.A."/>
        </authorList>
    </citation>
    <scope>NUCLEOTIDE SEQUENCE [LARGE SCALE GENOMIC DNA]</scope>
    <source>
        <strain evidence="19">A17</strain>
        <strain evidence="21 22">cv. Jemalong A17</strain>
    </source>
</reference>
<evidence type="ECO:0000259" key="17">
    <source>
        <dbReference type="Pfam" id="PF04734"/>
    </source>
</evidence>
<dbReference type="EMBL" id="PSQE01000005">
    <property type="protein sequence ID" value="RHN58080.1"/>
    <property type="molecule type" value="Genomic_DNA"/>
</dbReference>
<dbReference type="GO" id="GO:0016020">
    <property type="term" value="C:membrane"/>
    <property type="evidence" value="ECO:0007669"/>
    <property type="project" value="GOC"/>
</dbReference>
<comment type="similarity">
    <text evidence="4 15">Belongs to the neutral ceramidase family.</text>
</comment>
<dbReference type="PaxDb" id="3880-AET00874"/>
<dbReference type="EMBL" id="CM001221">
    <property type="protein sequence ID" value="AET00874.2"/>
    <property type="molecule type" value="Genomic_DNA"/>
</dbReference>
<keyword evidence="11" id="KW-0325">Glycoprotein</keyword>
<gene>
    <name evidence="21" type="primary">11437412</name>
    <name evidence="19" type="ordered locus">MTR_5g096890</name>
    <name evidence="20" type="ORF">MtrunA17_Chr5g0447261</name>
</gene>
<dbReference type="GO" id="GO:0042759">
    <property type="term" value="P:long-chain fatty acid biosynthetic process"/>
    <property type="evidence" value="ECO:0000318"/>
    <property type="project" value="GO_Central"/>
</dbReference>
<dbReference type="STRING" id="3880.G7K4V4"/>
<feature type="active site" description="Nucleophile" evidence="13">
    <location>
        <position position="353"/>
    </location>
</feature>
<evidence type="ECO:0000256" key="8">
    <source>
        <dbReference type="ARBA" id="ARBA00022824"/>
    </source>
</evidence>
<feature type="domain" description="Neutral/alkaline non-lysosomal ceramidase N-terminal" evidence="17">
    <location>
        <begin position="40"/>
        <end position="611"/>
    </location>
</feature>
<dbReference type="Gene3D" id="2.60.40.2300">
    <property type="entry name" value="Neutral/alkaline non-lysosomal ceramidase, C-terminal domain"/>
    <property type="match status" value="1"/>
</dbReference>
<comment type="catalytic activity">
    <reaction evidence="12 15">
        <text>an N-acylsphing-4-enine + H2O = sphing-4-enine + a fatty acid</text>
        <dbReference type="Rhea" id="RHEA:20856"/>
        <dbReference type="ChEBI" id="CHEBI:15377"/>
        <dbReference type="ChEBI" id="CHEBI:28868"/>
        <dbReference type="ChEBI" id="CHEBI:52639"/>
        <dbReference type="ChEBI" id="CHEBI:57756"/>
        <dbReference type="EC" id="3.5.1.23"/>
    </reaction>
</comment>
<keyword evidence="5" id="KW-0964">Secreted</keyword>
<dbReference type="Gramene" id="rna33687">
    <property type="protein sequence ID" value="RHN58080.1"/>
    <property type="gene ID" value="gene33687"/>
</dbReference>
<dbReference type="GO" id="GO:0046512">
    <property type="term" value="P:sphingosine biosynthetic process"/>
    <property type="evidence" value="ECO:0000318"/>
    <property type="project" value="GO_Central"/>
</dbReference>
<dbReference type="GO" id="GO:0046872">
    <property type="term" value="F:metal ion binding"/>
    <property type="evidence" value="ECO:0007669"/>
    <property type="project" value="UniProtKB-KW"/>
</dbReference>
<keyword evidence="7 15" id="KW-0378">Hydrolase</keyword>
<evidence type="ECO:0000256" key="1">
    <source>
        <dbReference type="ARBA" id="ARBA00004240"/>
    </source>
</evidence>
<dbReference type="InterPro" id="IPR038445">
    <property type="entry name" value="NCDase_C_sf"/>
</dbReference>
<keyword evidence="16" id="KW-0472">Membrane</keyword>
<evidence type="ECO:0000256" key="2">
    <source>
        <dbReference type="ARBA" id="ARBA00004555"/>
    </source>
</evidence>
<keyword evidence="14" id="KW-0862">Zinc</keyword>
<reference evidence="20" key="4">
    <citation type="journal article" date="2018" name="Nat. Plants">
        <title>Whole-genome landscape of Medicago truncatula symbiotic genes.</title>
        <authorList>
            <person name="Pecrix Y."/>
            <person name="Gamas P."/>
            <person name="Carrere S."/>
        </authorList>
    </citation>
    <scope>NUCLEOTIDE SEQUENCE</scope>
    <source>
        <tissue evidence="20">Leaves</tissue>
    </source>
</reference>
<evidence type="ECO:0000256" key="11">
    <source>
        <dbReference type="ARBA" id="ARBA00023180"/>
    </source>
</evidence>
<dbReference type="KEGG" id="mtr:11437412"/>
<proteinExistence type="inferred from homology"/>
<dbReference type="Pfam" id="PF17048">
    <property type="entry name" value="Ceramidse_alk_C"/>
    <property type="match status" value="1"/>
</dbReference>
<dbReference type="FunFam" id="2.60.40.2300:FF:000002">
    <property type="entry name" value="Neutral/alkaline non-lysosomal ceramidase"/>
    <property type="match status" value="1"/>
</dbReference>
<feature type="binding site" evidence="14">
    <location>
        <position position="541"/>
    </location>
    <ligand>
        <name>Zn(2+)</name>
        <dbReference type="ChEBI" id="CHEBI:29105"/>
    </ligand>
</feature>
<evidence type="ECO:0000256" key="12">
    <source>
        <dbReference type="ARBA" id="ARBA00048057"/>
    </source>
</evidence>
<evidence type="ECO:0000313" key="22">
    <source>
        <dbReference type="Proteomes" id="UP000002051"/>
    </source>
</evidence>
<dbReference type="Proteomes" id="UP000002051">
    <property type="component" value="Chromosome 5"/>
</dbReference>
<evidence type="ECO:0000256" key="3">
    <source>
        <dbReference type="ARBA" id="ARBA00004613"/>
    </source>
</evidence>
<keyword evidence="6" id="KW-0732">Signal</keyword>
<dbReference type="GO" id="GO:0046514">
    <property type="term" value="P:ceramide catabolic process"/>
    <property type="evidence" value="ECO:0000318"/>
    <property type="project" value="GO_Central"/>
</dbReference>
<dbReference type="OrthoDB" id="191371at2759"/>
<accession>G7K4V4</accession>
<feature type="binding site" evidence="14">
    <location>
        <position position="582"/>
    </location>
    <ligand>
        <name>Zn(2+)</name>
        <dbReference type="ChEBI" id="CHEBI:29105"/>
    </ligand>
</feature>
<dbReference type="InterPro" id="IPR006823">
    <property type="entry name" value="Ceramidase_alk"/>
</dbReference>
<dbReference type="PANTHER" id="PTHR12670:SF1">
    <property type="entry name" value="NEUTRAL CERAMIDASE"/>
    <property type="match status" value="1"/>
</dbReference>
<keyword evidence="9 15" id="KW-0746">Sphingolipid metabolism</keyword>
<evidence type="ECO:0000256" key="10">
    <source>
        <dbReference type="ARBA" id="ARBA00023034"/>
    </source>
</evidence>
<evidence type="ECO:0000256" key="4">
    <source>
        <dbReference type="ARBA" id="ARBA00009835"/>
    </source>
</evidence>
<evidence type="ECO:0000256" key="16">
    <source>
        <dbReference type="SAM" id="Phobius"/>
    </source>
</evidence>
<evidence type="ECO:0000313" key="19">
    <source>
        <dbReference type="EMBL" id="AET00874.2"/>
    </source>
</evidence>
<reference evidence="19 22" key="2">
    <citation type="journal article" date="2014" name="BMC Genomics">
        <title>An improved genome release (version Mt4.0) for the model legume Medicago truncatula.</title>
        <authorList>
            <person name="Tang H."/>
            <person name="Krishnakumar V."/>
            <person name="Bidwell S."/>
            <person name="Rosen B."/>
            <person name="Chan A."/>
            <person name="Zhou S."/>
            <person name="Gentzbittel L."/>
            <person name="Childs K.L."/>
            <person name="Yandell M."/>
            <person name="Gundlach H."/>
            <person name="Mayer K.F."/>
            <person name="Schwartz D.C."/>
            <person name="Town C.D."/>
        </authorList>
    </citation>
    <scope>GENOME REANNOTATION</scope>
    <source>
        <strain evidence="21 22">cv. Jemalong A17</strain>
    </source>
</reference>
<dbReference type="Proteomes" id="UP000265566">
    <property type="component" value="Chromosome 5"/>
</dbReference>
<evidence type="ECO:0000256" key="7">
    <source>
        <dbReference type="ARBA" id="ARBA00022801"/>
    </source>
</evidence>
<evidence type="ECO:0000256" key="9">
    <source>
        <dbReference type="ARBA" id="ARBA00022919"/>
    </source>
</evidence>
<comment type="subcellular location">
    <subcellularLocation>
        <location evidence="1">Endoplasmic reticulum</location>
    </subcellularLocation>
    <subcellularLocation>
        <location evidence="2">Golgi apparatus</location>
    </subcellularLocation>
    <subcellularLocation>
        <location evidence="3">Secreted</location>
    </subcellularLocation>
</comment>
<dbReference type="GO" id="GO:0017040">
    <property type="term" value="F:N-acylsphingosine amidohydrolase activity"/>
    <property type="evidence" value="ECO:0000318"/>
    <property type="project" value="GO_Central"/>
</dbReference>
<feature type="binding site" evidence="14">
    <location>
        <position position="240"/>
    </location>
    <ligand>
        <name>Zn(2+)</name>
        <dbReference type="ChEBI" id="CHEBI:29105"/>
    </ligand>
</feature>
<dbReference type="Pfam" id="PF04734">
    <property type="entry name" value="Ceramidase_alk"/>
    <property type="match status" value="1"/>
</dbReference>
<keyword evidence="8" id="KW-0256">Endoplasmic reticulum</keyword>
<dbReference type="eggNOG" id="KOG2232">
    <property type="taxonomic scope" value="Eukaryota"/>
</dbReference>
<dbReference type="GO" id="GO:0005783">
    <property type="term" value="C:endoplasmic reticulum"/>
    <property type="evidence" value="ECO:0007669"/>
    <property type="project" value="UniProtKB-SubCell"/>
</dbReference>
<organism evidence="19 22">
    <name type="scientific">Medicago truncatula</name>
    <name type="common">Barrel medic</name>
    <name type="synonym">Medicago tribuloides</name>
    <dbReference type="NCBI Taxonomy" id="3880"/>
    <lineage>
        <taxon>Eukaryota</taxon>
        <taxon>Viridiplantae</taxon>
        <taxon>Streptophyta</taxon>
        <taxon>Embryophyta</taxon>
        <taxon>Tracheophyta</taxon>
        <taxon>Spermatophyta</taxon>
        <taxon>Magnoliopsida</taxon>
        <taxon>eudicotyledons</taxon>
        <taxon>Gunneridae</taxon>
        <taxon>Pentapetalae</taxon>
        <taxon>rosids</taxon>
        <taxon>fabids</taxon>
        <taxon>Fabales</taxon>
        <taxon>Fabaceae</taxon>
        <taxon>Papilionoideae</taxon>
        <taxon>50 kb inversion clade</taxon>
        <taxon>NPAAA clade</taxon>
        <taxon>Hologalegina</taxon>
        <taxon>IRL clade</taxon>
        <taxon>Trifolieae</taxon>
        <taxon>Medicago</taxon>
    </lineage>
</organism>
<keyword evidence="16" id="KW-1133">Transmembrane helix</keyword>
<keyword evidence="15" id="KW-0443">Lipid metabolism</keyword>
<evidence type="ECO:0000313" key="21">
    <source>
        <dbReference type="EnsemblPlants" id="AET00874"/>
    </source>
</evidence>
<comment type="cofactor">
    <cofactor evidence="14">
        <name>Zn(2+)</name>
        <dbReference type="ChEBI" id="CHEBI:29105"/>
    </cofactor>
    <text evidence="14">Binds 1 zinc ion per subunit.</text>
</comment>
<keyword evidence="14" id="KW-0479">Metal-binding</keyword>